<dbReference type="PANTHER" id="PTHR47967:SF69">
    <property type="entry name" value="ASPARTIC PROTEINASE NANA, CHLOROPLAST"/>
    <property type="match status" value="1"/>
</dbReference>
<evidence type="ECO:0000256" key="2">
    <source>
        <dbReference type="ARBA" id="ARBA00022670"/>
    </source>
</evidence>
<dbReference type="InterPro" id="IPR033121">
    <property type="entry name" value="PEPTIDASE_A1"/>
</dbReference>
<evidence type="ECO:0000256" key="1">
    <source>
        <dbReference type="ARBA" id="ARBA00007447"/>
    </source>
</evidence>
<dbReference type="InterPro" id="IPR032799">
    <property type="entry name" value="TAXi_C"/>
</dbReference>
<evidence type="ECO:0000256" key="5">
    <source>
        <dbReference type="ARBA" id="ARBA00023180"/>
    </source>
</evidence>
<evidence type="ECO:0000256" key="7">
    <source>
        <dbReference type="RuleBase" id="RU000454"/>
    </source>
</evidence>
<dbReference type="CDD" id="cd05476">
    <property type="entry name" value="pepsin_A_like_plant"/>
    <property type="match status" value="1"/>
</dbReference>
<keyword evidence="5" id="KW-0325">Glycoprotein</keyword>
<dbReference type="Proteomes" id="UP000834106">
    <property type="component" value="Chromosome 2"/>
</dbReference>
<keyword evidence="3 7" id="KW-0064">Aspartyl protease</keyword>
<dbReference type="InterPro" id="IPR034161">
    <property type="entry name" value="Pepsin-like_plant"/>
</dbReference>
<dbReference type="GO" id="GO:0006508">
    <property type="term" value="P:proteolysis"/>
    <property type="evidence" value="ECO:0007669"/>
    <property type="project" value="UniProtKB-KW"/>
</dbReference>
<evidence type="ECO:0000256" key="3">
    <source>
        <dbReference type="ARBA" id="ARBA00022750"/>
    </source>
</evidence>
<dbReference type="AlphaFoldDB" id="A0AAD2DJW7"/>
<sequence>MSSIMNMKLYRQQQRGFFLYIFLFSVVIFLAECSHGHGESVGTKLELIHRHHLQPMTQLERLKQLLHSDTIRQRSISEKLWLQKNRKITGRRQLRESPNATYYHSACTNSSRRAKNGYVSGEMTMYSGADFGTGQYFVSFKVGSPAQRFVLIADTGSDLTWMNCQYRCHGAKCRKKSRKRRVFRADRSSSFDTVPCSSRMCKIEFSSLFSLTRCPSPHTPCAYDYRYSDGSAALGIFASETVTFGLKNGMKKRIHNVLVGCSESTIGRSFQGADGVMGLGYSNYSFALKAAEKFGGKFSYCLVDHLSPQNLSSYLIFGSYKSVDFITTPDRMQHTELVLGVISSFYAVNIKGISIGSMMLEIPAEVWNVNGVGGTILDSGSSLTFLTQPAYQPVMAALKLSLRSFTRLNLDIPQLEFCFNSTGFDESLVPRLVFHFADGARFEPPVKSYVIDVAPGAKCLGFVPTTWPGTSVIGNIMQQNHIWEFDLSNNRLSFGSSSCT</sequence>
<dbReference type="GO" id="GO:0004190">
    <property type="term" value="F:aspartic-type endopeptidase activity"/>
    <property type="evidence" value="ECO:0007669"/>
    <property type="project" value="UniProtKB-KW"/>
</dbReference>
<dbReference type="PRINTS" id="PR00792">
    <property type="entry name" value="PEPSIN"/>
</dbReference>
<feature type="active site" evidence="6">
    <location>
        <position position="378"/>
    </location>
</feature>
<dbReference type="InterPro" id="IPR051708">
    <property type="entry name" value="Plant_Aspart_Prot_A1"/>
</dbReference>
<evidence type="ECO:0000256" key="4">
    <source>
        <dbReference type="ARBA" id="ARBA00022801"/>
    </source>
</evidence>
<keyword evidence="4 7" id="KW-0378">Hydrolase</keyword>
<protein>
    <recommendedName>
        <fullName evidence="8">Peptidase A1 domain-containing protein</fullName>
    </recommendedName>
</protein>
<dbReference type="SUPFAM" id="SSF50630">
    <property type="entry name" value="Acid proteases"/>
    <property type="match status" value="1"/>
</dbReference>
<dbReference type="FunFam" id="2.40.70.10:FF:000033">
    <property type="entry name" value="Aspartyl protease family protein"/>
    <property type="match status" value="1"/>
</dbReference>
<feature type="domain" description="Peptidase A1" evidence="8">
    <location>
        <begin position="136"/>
        <end position="495"/>
    </location>
</feature>
<dbReference type="PANTHER" id="PTHR47967">
    <property type="entry name" value="OS07G0603500 PROTEIN-RELATED"/>
    <property type="match status" value="1"/>
</dbReference>
<dbReference type="PROSITE" id="PS00141">
    <property type="entry name" value="ASP_PROTEASE"/>
    <property type="match status" value="1"/>
</dbReference>
<comment type="similarity">
    <text evidence="1 7">Belongs to the peptidase A1 family.</text>
</comment>
<evidence type="ECO:0000313" key="10">
    <source>
        <dbReference type="Proteomes" id="UP000834106"/>
    </source>
</evidence>
<accession>A0AAD2DJW7</accession>
<evidence type="ECO:0000313" key="9">
    <source>
        <dbReference type="EMBL" id="CAI9756714.1"/>
    </source>
</evidence>
<dbReference type="Pfam" id="PF14543">
    <property type="entry name" value="TAXi_N"/>
    <property type="match status" value="1"/>
</dbReference>
<gene>
    <name evidence="9" type="ORF">FPE_LOCUS4144</name>
</gene>
<dbReference type="Gene3D" id="2.40.70.10">
    <property type="entry name" value="Acid Proteases"/>
    <property type="match status" value="2"/>
</dbReference>
<organism evidence="9 10">
    <name type="scientific">Fraxinus pennsylvanica</name>
    <dbReference type="NCBI Taxonomy" id="56036"/>
    <lineage>
        <taxon>Eukaryota</taxon>
        <taxon>Viridiplantae</taxon>
        <taxon>Streptophyta</taxon>
        <taxon>Embryophyta</taxon>
        <taxon>Tracheophyta</taxon>
        <taxon>Spermatophyta</taxon>
        <taxon>Magnoliopsida</taxon>
        <taxon>eudicotyledons</taxon>
        <taxon>Gunneridae</taxon>
        <taxon>Pentapetalae</taxon>
        <taxon>asterids</taxon>
        <taxon>lamiids</taxon>
        <taxon>Lamiales</taxon>
        <taxon>Oleaceae</taxon>
        <taxon>Oleeae</taxon>
        <taxon>Fraxinus</taxon>
    </lineage>
</organism>
<proteinExistence type="inferred from homology"/>
<evidence type="ECO:0000256" key="6">
    <source>
        <dbReference type="PIRSR" id="PIRSR601461-1"/>
    </source>
</evidence>
<dbReference type="PROSITE" id="PS51767">
    <property type="entry name" value="PEPTIDASE_A1"/>
    <property type="match status" value="1"/>
</dbReference>
<evidence type="ECO:0000259" key="8">
    <source>
        <dbReference type="PROSITE" id="PS51767"/>
    </source>
</evidence>
<dbReference type="InterPro" id="IPR032861">
    <property type="entry name" value="TAXi_N"/>
</dbReference>
<dbReference type="InterPro" id="IPR001461">
    <property type="entry name" value="Aspartic_peptidase_A1"/>
</dbReference>
<reference evidence="9" key="1">
    <citation type="submission" date="2023-05" db="EMBL/GenBank/DDBJ databases">
        <authorList>
            <person name="Huff M."/>
        </authorList>
    </citation>
    <scope>NUCLEOTIDE SEQUENCE</scope>
</reference>
<keyword evidence="2 7" id="KW-0645">Protease</keyword>
<dbReference type="Pfam" id="PF14541">
    <property type="entry name" value="TAXi_C"/>
    <property type="match status" value="1"/>
</dbReference>
<dbReference type="InterPro" id="IPR001969">
    <property type="entry name" value="Aspartic_peptidase_AS"/>
</dbReference>
<keyword evidence="10" id="KW-1185">Reference proteome</keyword>
<feature type="active site" evidence="6">
    <location>
        <position position="154"/>
    </location>
</feature>
<dbReference type="InterPro" id="IPR021109">
    <property type="entry name" value="Peptidase_aspartic_dom_sf"/>
</dbReference>
<dbReference type="EMBL" id="OU503037">
    <property type="protein sequence ID" value="CAI9756714.1"/>
    <property type="molecule type" value="Genomic_DNA"/>
</dbReference>
<name>A0AAD2DJW7_9LAMI</name>